<proteinExistence type="predicted"/>
<dbReference type="Pfam" id="PF13302">
    <property type="entry name" value="Acetyltransf_3"/>
    <property type="match status" value="1"/>
</dbReference>
<dbReference type="Gene3D" id="3.40.630.30">
    <property type="match status" value="1"/>
</dbReference>
<feature type="domain" description="N-acetyltransferase" evidence="1">
    <location>
        <begin position="13"/>
        <end position="167"/>
    </location>
</feature>
<dbReference type="GO" id="GO:0016747">
    <property type="term" value="F:acyltransferase activity, transferring groups other than amino-acyl groups"/>
    <property type="evidence" value="ECO:0007669"/>
    <property type="project" value="InterPro"/>
</dbReference>
<name>A0A5R8K786_9BACT</name>
<dbReference type="SUPFAM" id="SSF55729">
    <property type="entry name" value="Acyl-CoA N-acyltransferases (Nat)"/>
    <property type="match status" value="1"/>
</dbReference>
<sequence length="195" mass="22380">MVATVYLADGAPVLIRPLVEEDREAVMEAFRRLSPDSRYYRFWSRREGVSEQLLQRFLNSEPGVHETWLAQDPERLGEPGYGGGSYWRSEEWPEAAEVSLVVADEAQHRGIGTLLLALVWVRAYQMGVREFFGFVLPDNYSVLDWFRALGATMKYEGGQYRFVLSLDPGRLKDTNSARRLVEWVGVLMEMEGLRV</sequence>
<dbReference type="InterPro" id="IPR016181">
    <property type="entry name" value="Acyl_CoA_acyltransferase"/>
</dbReference>
<comment type="caution">
    <text evidence="2">The sequence shown here is derived from an EMBL/GenBank/DDBJ whole genome shotgun (WGS) entry which is preliminary data.</text>
</comment>
<keyword evidence="2" id="KW-0808">Transferase</keyword>
<dbReference type="InterPro" id="IPR000182">
    <property type="entry name" value="GNAT_dom"/>
</dbReference>
<reference evidence="2 3" key="1">
    <citation type="submission" date="2019-05" db="EMBL/GenBank/DDBJ databases">
        <title>Verrucobacter flavum gen. nov., sp. nov. a new member of the family Verrucomicrobiaceae.</title>
        <authorList>
            <person name="Szuroczki S."/>
            <person name="Abbaszade G."/>
            <person name="Szabo A."/>
            <person name="Felfoldi T."/>
            <person name="Schumann P."/>
            <person name="Boka K."/>
            <person name="Keki Z."/>
            <person name="Toumi M."/>
            <person name="Toth E."/>
        </authorList>
    </citation>
    <scope>NUCLEOTIDE SEQUENCE [LARGE SCALE GENOMIC DNA]</scope>
    <source>
        <strain evidence="2 3">MG-N-17</strain>
    </source>
</reference>
<dbReference type="Proteomes" id="UP000306196">
    <property type="component" value="Unassembled WGS sequence"/>
</dbReference>
<dbReference type="RefSeq" id="WP_138088869.1">
    <property type="nucleotide sequence ID" value="NZ_VAUV01000030.1"/>
</dbReference>
<accession>A0A5R8K786</accession>
<evidence type="ECO:0000259" key="1">
    <source>
        <dbReference type="PROSITE" id="PS51186"/>
    </source>
</evidence>
<evidence type="ECO:0000313" key="2">
    <source>
        <dbReference type="EMBL" id="TLD68228.1"/>
    </source>
</evidence>
<dbReference type="AlphaFoldDB" id="A0A5R8K786"/>
<dbReference type="EMBL" id="VAUV01000030">
    <property type="protein sequence ID" value="TLD68228.1"/>
    <property type="molecule type" value="Genomic_DNA"/>
</dbReference>
<organism evidence="2 3">
    <name type="scientific">Phragmitibacter flavus</name>
    <dbReference type="NCBI Taxonomy" id="2576071"/>
    <lineage>
        <taxon>Bacteria</taxon>
        <taxon>Pseudomonadati</taxon>
        <taxon>Verrucomicrobiota</taxon>
        <taxon>Verrucomicrobiia</taxon>
        <taxon>Verrucomicrobiales</taxon>
        <taxon>Verrucomicrobiaceae</taxon>
        <taxon>Phragmitibacter</taxon>
    </lineage>
</organism>
<dbReference type="OrthoDB" id="190266at2"/>
<dbReference type="PROSITE" id="PS51186">
    <property type="entry name" value="GNAT"/>
    <property type="match status" value="1"/>
</dbReference>
<dbReference type="CDD" id="cd04301">
    <property type="entry name" value="NAT_SF"/>
    <property type="match status" value="1"/>
</dbReference>
<protein>
    <submittedName>
        <fullName evidence="2">GNAT family N-acetyltransferase</fullName>
    </submittedName>
</protein>
<keyword evidence="3" id="KW-1185">Reference proteome</keyword>
<gene>
    <name evidence="2" type="ORF">FEM03_23765</name>
</gene>
<evidence type="ECO:0000313" key="3">
    <source>
        <dbReference type="Proteomes" id="UP000306196"/>
    </source>
</evidence>